<feature type="compositionally biased region" description="Basic residues" evidence="1">
    <location>
        <begin position="15"/>
        <end position="24"/>
    </location>
</feature>
<dbReference type="Pfam" id="PF02469">
    <property type="entry name" value="Fasciclin"/>
    <property type="match status" value="1"/>
</dbReference>
<keyword evidence="4" id="KW-1185">Reference proteome</keyword>
<feature type="compositionally biased region" description="Pro residues" evidence="1">
    <location>
        <begin position="1"/>
        <end position="11"/>
    </location>
</feature>
<dbReference type="EMBL" id="JAZGQL010000007">
    <property type="protein sequence ID" value="MEE6307395.1"/>
    <property type="molecule type" value="Genomic_DNA"/>
</dbReference>
<organism evidence="3 4">
    <name type="scientific">Plantactinospora veratri</name>
    <dbReference type="NCBI Taxonomy" id="1436122"/>
    <lineage>
        <taxon>Bacteria</taxon>
        <taxon>Bacillati</taxon>
        <taxon>Actinomycetota</taxon>
        <taxon>Actinomycetes</taxon>
        <taxon>Micromonosporales</taxon>
        <taxon>Micromonosporaceae</taxon>
        <taxon>Plantactinospora</taxon>
    </lineage>
</organism>
<dbReference type="InterPro" id="IPR050904">
    <property type="entry name" value="Adhesion/Biosynth-related"/>
</dbReference>
<dbReference type="PROSITE" id="PS50213">
    <property type="entry name" value="FAS1"/>
    <property type="match status" value="1"/>
</dbReference>
<evidence type="ECO:0000313" key="3">
    <source>
        <dbReference type="EMBL" id="MEE6307395.1"/>
    </source>
</evidence>
<dbReference type="PANTHER" id="PTHR10900:SF77">
    <property type="entry name" value="FI19380P1"/>
    <property type="match status" value="1"/>
</dbReference>
<gene>
    <name evidence="3" type="ORF">V1634_11225</name>
</gene>
<name>A0ABU7SBT4_9ACTN</name>
<evidence type="ECO:0000313" key="4">
    <source>
        <dbReference type="Proteomes" id="UP001339911"/>
    </source>
</evidence>
<dbReference type="PANTHER" id="PTHR10900">
    <property type="entry name" value="PERIOSTIN-RELATED"/>
    <property type="match status" value="1"/>
</dbReference>
<dbReference type="SUPFAM" id="SSF82153">
    <property type="entry name" value="FAS1 domain"/>
    <property type="match status" value="1"/>
</dbReference>
<evidence type="ECO:0000259" key="2">
    <source>
        <dbReference type="PROSITE" id="PS50213"/>
    </source>
</evidence>
<feature type="region of interest" description="Disordered" evidence="1">
    <location>
        <begin position="1"/>
        <end position="24"/>
    </location>
</feature>
<dbReference type="InterPro" id="IPR000782">
    <property type="entry name" value="FAS1_domain"/>
</dbReference>
<comment type="caution">
    <text evidence="3">The sequence shown here is derived from an EMBL/GenBank/DDBJ whole genome shotgun (WGS) entry which is preliminary data.</text>
</comment>
<dbReference type="SMART" id="SM00554">
    <property type="entry name" value="FAS1"/>
    <property type="match status" value="1"/>
</dbReference>
<proteinExistence type="predicted"/>
<sequence>MSEPSIPPSPAGGPVRRRPAGRTRIGRTRFRAALALAATALLAGTAVGCTDDGPDDRDAAAAGSGVSGPLCAALPSGTDPGNPDALADQPGDVALQWIPVLTRFEAAVRAADLAAELRAPGGVTILAPTDDAFGKKFSEENLDDLMIHRRDELRDLVRAHLVAGAHPLADLVAEGTVRTLDGSTVPVSAAGPMARIGEQVQSVCADYRVAGGRIHIVNGVLGKLPTTFDPNAGSGH</sequence>
<dbReference type="RefSeq" id="WP_331207700.1">
    <property type="nucleotide sequence ID" value="NZ_JAZGQL010000007.1"/>
</dbReference>
<evidence type="ECO:0000256" key="1">
    <source>
        <dbReference type="SAM" id="MobiDB-lite"/>
    </source>
</evidence>
<reference evidence="3 4" key="1">
    <citation type="submission" date="2024-01" db="EMBL/GenBank/DDBJ databases">
        <title>Genome insights into Plantactinospora veratri sp. nov.</title>
        <authorList>
            <person name="Wang L."/>
        </authorList>
    </citation>
    <scope>NUCLEOTIDE SEQUENCE [LARGE SCALE GENOMIC DNA]</scope>
    <source>
        <strain evidence="3 4">NEAU-FHS4</strain>
    </source>
</reference>
<accession>A0ABU7SBT4</accession>
<feature type="domain" description="FAS1" evidence="2">
    <location>
        <begin position="88"/>
        <end position="221"/>
    </location>
</feature>
<protein>
    <submittedName>
        <fullName evidence="3">Fasciclin domain-containing protein</fullName>
    </submittedName>
</protein>
<dbReference type="Proteomes" id="UP001339911">
    <property type="component" value="Unassembled WGS sequence"/>
</dbReference>
<dbReference type="InterPro" id="IPR036378">
    <property type="entry name" value="FAS1_dom_sf"/>
</dbReference>
<dbReference type="Gene3D" id="2.30.180.10">
    <property type="entry name" value="FAS1 domain"/>
    <property type="match status" value="1"/>
</dbReference>